<reference evidence="3 4" key="1">
    <citation type="journal article" date="2020" name="Cell">
        <title>Large-Scale Comparative Analyses of Tick Genomes Elucidate Their Genetic Diversity and Vector Capacities.</title>
        <authorList>
            <consortium name="Tick Genome and Microbiome Consortium (TIGMIC)"/>
            <person name="Jia N."/>
            <person name="Wang J."/>
            <person name="Shi W."/>
            <person name="Du L."/>
            <person name="Sun Y."/>
            <person name="Zhan W."/>
            <person name="Jiang J.F."/>
            <person name="Wang Q."/>
            <person name="Zhang B."/>
            <person name="Ji P."/>
            <person name="Bell-Sakyi L."/>
            <person name="Cui X.M."/>
            <person name="Yuan T.T."/>
            <person name="Jiang B.G."/>
            <person name="Yang W.F."/>
            <person name="Lam T.T."/>
            <person name="Chang Q.C."/>
            <person name="Ding S.J."/>
            <person name="Wang X.J."/>
            <person name="Zhu J.G."/>
            <person name="Ruan X.D."/>
            <person name="Zhao L."/>
            <person name="Wei J.T."/>
            <person name="Ye R.Z."/>
            <person name="Que T.C."/>
            <person name="Du C.H."/>
            <person name="Zhou Y.H."/>
            <person name="Cheng J.X."/>
            <person name="Dai P.F."/>
            <person name="Guo W.B."/>
            <person name="Han X.H."/>
            <person name="Huang E.J."/>
            <person name="Li L.F."/>
            <person name="Wei W."/>
            <person name="Gao Y.C."/>
            <person name="Liu J.Z."/>
            <person name="Shao H.Z."/>
            <person name="Wang X."/>
            <person name="Wang C.C."/>
            <person name="Yang T.C."/>
            <person name="Huo Q.B."/>
            <person name="Li W."/>
            <person name="Chen H.Y."/>
            <person name="Chen S.E."/>
            <person name="Zhou L.G."/>
            <person name="Ni X.B."/>
            <person name="Tian J.H."/>
            <person name="Sheng Y."/>
            <person name="Liu T."/>
            <person name="Pan Y.S."/>
            <person name="Xia L.Y."/>
            <person name="Li J."/>
            <person name="Zhao F."/>
            <person name="Cao W.C."/>
        </authorList>
    </citation>
    <scope>NUCLEOTIDE SEQUENCE [LARGE SCALE GENOMIC DNA]</scope>
    <source>
        <strain evidence="3">HaeL-2018</strain>
    </source>
</reference>
<feature type="region of interest" description="Disordered" evidence="1">
    <location>
        <begin position="1"/>
        <end position="20"/>
    </location>
</feature>
<feature type="transmembrane region" description="Helical" evidence="2">
    <location>
        <begin position="135"/>
        <end position="160"/>
    </location>
</feature>
<dbReference type="EMBL" id="JABSTR010000011">
    <property type="protein sequence ID" value="KAH9382151.1"/>
    <property type="molecule type" value="Genomic_DNA"/>
</dbReference>
<name>A0A9J6H5R7_HAELO</name>
<evidence type="ECO:0000313" key="3">
    <source>
        <dbReference type="EMBL" id="KAH9382151.1"/>
    </source>
</evidence>
<feature type="compositionally biased region" description="Polar residues" evidence="1">
    <location>
        <begin position="11"/>
        <end position="20"/>
    </location>
</feature>
<gene>
    <name evidence="3" type="ORF">HPB48_018846</name>
</gene>
<accession>A0A9J6H5R7</accession>
<dbReference type="VEuPathDB" id="VectorBase:HLOH_052705"/>
<proteinExistence type="predicted"/>
<keyword evidence="2" id="KW-0472">Membrane</keyword>
<dbReference type="Proteomes" id="UP000821853">
    <property type="component" value="Chromosome 9"/>
</dbReference>
<evidence type="ECO:0000313" key="4">
    <source>
        <dbReference type="Proteomes" id="UP000821853"/>
    </source>
</evidence>
<dbReference type="AlphaFoldDB" id="A0A9J6H5R7"/>
<evidence type="ECO:0000256" key="1">
    <source>
        <dbReference type="SAM" id="MobiDB-lite"/>
    </source>
</evidence>
<keyword evidence="4" id="KW-1185">Reference proteome</keyword>
<dbReference type="OrthoDB" id="6496655at2759"/>
<sequence>MATAEQMDPVNCSSRASGSWYSQPRRPLVVLCHRLALWFLRHTARGIELGIFTFMAEAMVISFWVDNATATVVMVSVVNETFSIIQKTTYIRMTQDTSLRDLNISSSNSGEDNIPITEELGDELMKLERMRQTSLIGVGFCATLGGMGMLTADVINLYLIGVLKELSASYSREWLPF</sequence>
<protein>
    <submittedName>
        <fullName evidence="3">Uncharacterized protein</fullName>
    </submittedName>
</protein>
<comment type="caution">
    <text evidence="3">The sequence shown here is derived from an EMBL/GenBank/DDBJ whole genome shotgun (WGS) entry which is preliminary data.</text>
</comment>
<evidence type="ECO:0000256" key="2">
    <source>
        <dbReference type="SAM" id="Phobius"/>
    </source>
</evidence>
<organism evidence="3 4">
    <name type="scientific">Haemaphysalis longicornis</name>
    <name type="common">Bush tick</name>
    <dbReference type="NCBI Taxonomy" id="44386"/>
    <lineage>
        <taxon>Eukaryota</taxon>
        <taxon>Metazoa</taxon>
        <taxon>Ecdysozoa</taxon>
        <taxon>Arthropoda</taxon>
        <taxon>Chelicerata</taxon>
        <taxon>Arachnida</taxon>
        <taxon>Acari</taxon>
        <taxon>Parasitiformes</taxon>
        <taxon>Ixodida</taxon>
        <taxon>Ixodoidea</taxon>
        <taxon>Ixodidae</taxon>
        <taxon>Haemaphysalinae</taxon>
        <taxon>Haemaphysalis</taxon>
    </lineage>
</organism>
<keyword evidence="2" id="KW-1133">Transmembrane helix</keyword>
<keyword evidence="2" id="KW-0812">Transmembrane</keyword>